<protein>
    <recommendedName>
        <fullName evidence="3">Apea-like HEPN domain-containing protein</fullName>
    </recommendedName>
</protein>
<evidence type="ECO:0000313" key="2">
    <source>
        <dbReference type="Proteomes" id="UP000396862"/>
    </source>
</evidence>
<evidence type="ECO:0008006" key="3">
    <source>
        <dbReference type="Google" id="ProtNLM"/>
    </source>
</evidence>
<accession>A0ABQ0ZM39</accession>
<dbReference type="Proteomes" id="UP000396862">
    <property type="component" value="Unassembled WGS sequence"/>
</dbReference>
<dbReference type="EMBL" id="BLAU01000001">
    <property type="protein sequence ID" value="GET22473.1"/>
    <property type="molecule type" value="Genomic_DNA"/>
</dbReference>
<evidence type="ECO:0000313" key="1">
    <source>
        <dbReference type="EMBL" id="GET22473.1"/>
    </source>
</evidence>
<gene>
    <name evidence="1" type="ORF">JCM18694_27190</name>
</gene>
<keyword evidence="2" id="KW-1185">Reference proteome</keyword>
<sequence length="503" mass="58325">MRIENIISTIVESNNSGHYRTFQLNDILSCIDTNWNLIRQKIPRAELSKYFYYICSQLNNYSIPSPYVLEKDSFILFSKTLRILEKIEMEVGWYDNISCLQIDEIIWSLYNQIAIPHKKGTINPDNYLKQLSKIKEPIEEEKRNEFYEHKNKLEQLISGYKSKTLKTILKTTIPVTPVKEKTIIRIQYFDLETEIILSPEFMTSGQSMVSATSDNSVIPMANSQWQHCICKISVSINGLLDSSYPSENLSLPPEKGNHNSPFVHNYLFELVEKISWNIYKPEDHIGRWLITPNDIGAITYLTLANDNELYNTKIDPPGQSLSISKQNKEVIIENHSITIQKQWFDKCLILAIDKLGTGNTNEAIFWLNAGIEALFEEKTRSICEQSNIDYDEFTSSKSYWINAKELVEKYIPRQEADKIEWPTTKNGKTSWFSIIKNLSKQVELKEGYKKILSHYSKVNKHRNAIFHGSNQHRVDGKTVNEAIASFNWIKDNYKMKMTPNNGT</sequence>
<comment type="caution">
    <text evidence="1">The sequence shown here is derived from an EMBL/GenBank/DDBJ whole genome shotgun (WGS) entry which is preliminary data.</text>
</comment>
<proteinExistence type="predicted"/>
<organism evidence="1 2">
    <name type="scientific">Prolixibacter denitrificans</name>
    <dbReference type="NCBI Taxonomy" id="1541063"/>
    <lineage>
        <taxon>Bacteria</taxon>
        <taxon>Pseudomonadati</taxon>
        <taxon>Bacteroidota</taxon>
        <taxon>Bacteroidia</taxon>
        <taxon>Marinilabiliales</taxon>
        <taxon>Prolixibacteraceae</taxon>
        <taxon>Prolixibacter</taxon>
    </lineage>
</organism>
<dbReference type="RefSeq" id="WP_146142070.1">
    <property type="nucleotide sequence ID" value="NZ_BLAU01000001.1"/>
</dbReference>
<reference evidence="1 2" key="1">
    <citation type="submission" date="2019-10" db="EMBL/GenBank/DDBJ databases">
        <title>Prolixibacter strains distinguished by the presence of nitrate reductase genes were adept at nitrate-dependent anaerobic corrosion of metallic iron and carbon steel.</title>
        <authorList>
            <person name="Iino T."/>
            <person name="Shono N."/>
            <person name="Ito K."/>
            <person name="Nakamura R."/>
            <person name="Sueoka K."/>
            <person name="Harayama S."/>
            <person name="Ohkuma M."/>
        </authorList>
    </citation>
    <scope>NUCLEOTIDE SEQUENCE [LARGE SCALE GENOMIC DNA]</scope>
    <source>
        <strain evidence="1 2">MIC1-1</strain>
    </source>
</reference>
<name>A0ABQ0ZM39_9BACT</name>